<dbReference type="AlphaFoldDB" id="A0A4V2W8Z4"/>
<accession>A0A4V2W8Z4</accession>
<dbReference type="EMBL" id="SMDC01000020">
    <property type="protein sequence ID" value="TCW32089.1"/>
    <property type="molecule type" value="Genomic_DNA"/>
</dbReference>
<dbReference type="GO" id="GO:0005576">
    <property type="term" value="C:extracellular region"/>
    <property type="evidence" value="ECO:0007669"/>
    <property type="project" value="UniProtKB-SubCell"/>
</dbReference>
<comment type="function">
    <text evidence="5">Required for morphogenesis and for the elongation of the flagellar filament by facilitating polymerization of the flagellin monomers at the tip of growing filament. Forms a capping structure, which prevents flagellin subunits (transported through the central channel of the flagellum) from leaking out without polymerization at the distal end.</text>
</comment>
<comment type="subunit">
    <text evidence="2 5">Homopentamer.</text>
</comment>
<dbReference type="InterPro" id="IPR040026">
    <property type="entry name" value="FliD"/>
</dbReference>
<evidence type="ECO:0000256" key="5">
    <source>
        <dbReference type="RuleBase" id="RU362066"/>
    </source>
</evidence>
<dbReference type="GO" id="GO:0007155">
    <property type="term" value="P:cell adhesion"/>
    <property type="evidence" value="ECO:0007669"/>
    <property type="project" value="InterPro"/>
</dbReference>
<name>A0A4V2W8Z4_MARGR</name>
<dbReference type="Pfam" id="PF07195">
    <property type="entry name" value="FliD_C"/>
    <property type="match status" value="2"/>
</dbReference>
<comment type="similarity">
    <text evidence="1 5">Belongs to the FliD family.</text>
</comment>
<comment type="caution">
    <text evidence="8">The sequence shown here is derived from an EMBL/GenBank/DDBJ whole genome shotgun (WGS) entry which is preliminary data.</text>
</comment>
<dbReference type="GO" id="GO:0009421">
    <property type="term" value="C:bacterial-type flagellum filament cap"/>
    <property type="evidence" value="ECO:0007669"/>
    <property type="project" value="InterPro"/>
</dbReference>
<evidence type="ECO:0000256" key="3">
    <source>
        <dbReference type="ARBA" id="ARBA00023054"/>
    </source>
</evidence>
<dbReference type="Pfam" id="PF07196">
    <property type="entry name" value="Flagellin_IN"/>
    <property type="match status" value="1"/>
</dbReference>
<dbReference type="InterPro" id="IPR010809">
    <property type="entry name" value="FliD_C"/>
</dbReference>
<dbReference type="RefSeq" id="WP_123141077.1">
    <property type="nucleotide sequence ID" value="NZ_NRRH01000029.1"/>
</dbReference>
<keyword evidence="3 5" id="KW-0175">Coiled coil</keyword>
<dbReference type="PANTHER" id="PTHR30288">
    <property type="entry name" value="FLAGELLAR CAP/ASSEMBLY PROTEIN FLID"/>
    <property type="match status" value="1"/>
</dbReference>
<evidence type="ECO:0000256" key="2">
    <source>
        <dbReference type="ARBA" id="ARBA00011255"/>
    </source>
</evidence>
<evidence type="ECO:0000313" key="8">
    <source>
        <dbReference type="EMBL" id="TCW32089.1"/>
    </source>
</evidence>
<feature type="domain" description="Flagellar hook-associated protein 2 C-terminal" evidence="7">
    <location>
        <begin position="235"/>
        <end position="408"/>
    </location>
</feature>
<dbReference type="GO" id="GO:0009424">
    <property type="term" value="C:bacterial-type flagellum hook"/>
    <property type="evidence" value="ECO:0007669"/>
    <property type="project" value="UniProtKB-UniRule"/>
</dbReference>
<evidence type="ECO:0000256" key="4">
    <source>
        <dbReference type="ARBA" id="ARBA00023143"/>
    </source>
</evidence>
<dbReference type="Pfam" id="PF02465">
    <property type="entry name" value="FliD_N"/>
    <property type="match status" value="1"/>
</dbReference>
<feature type="domain" description="Flagellar hook-associated protein 2 N-terminal" evidence="6">
    <location>
        <begin position="13"/>
        <end position="111"/>
    </location>
</feature>
<keyword evidence="5" id="KW-0964">Secreted</keyword>
<evidence type="ECO:0000259" key="7">
    <source>
        <dbReference type="Pfam" id="PF07195"/>
    </source>
</evidence>
<feature type="coiled-coil region" evidence="5">
    <location>
        <begin position="638"/>
        <end position="665"/>
    </location>
</feature>
<dbReference type="PANTHER" id="PTHR30288:SF0">
    <property type="entry name" value="FLAGELLAR HOOK-ASSOCIATED PROTEIN 2"/>
    <property type="match status" value="1"/>
</dbReference>
<evidence type="ECO:0000256" key="1">
    <source>
        <dbReference type="ARBA" id="ARBA00009764"/>
    </source>
</evidence>
<keyword evidence="8" id="KW-0282">Flagellum</keyword>
<dbReference type="GO" id="GO:0071973">
    <property type="term" value="P:bacterial-type flagellum-dependent cell motility"/>
    <property type="evidence" value="ECO:0007669"/>
    <property type="project" value="TreeGrafter"/>
</dbReference>
<sequence length="700" mass="73674">MADNIISSLGAGSGIDITSLVSQLVEVERAPVEQRISSREERLQAEISGYGKLSSALSELQDSLGSLAGNDLFNARSVAIPDTNVITANSVAVGAQTGSYQIEVEDIARAQSLTMGAQSERDSALGKSGELTVRFGEWTYDGSDAPSSFTANDEREALTVSIDASDSLDAIAAKINEQNSGIQASVLKVDDQYQLMLTAPSGAANALEISGDDASLDDFAFNAANHANVTEVQQGSDALLRINGLQVSRESNDIDDVIEGFNFTLNKASPGESLTFSISEDKSLAEQAVRDFVDAYNNFQTTAQGLIGYARDDAGELVRDENGALSRGDLASDGTARAMIDRLRKLVGGEVQGLEGGFTALTNLGIRTERDGSLSIAKDEFGKEAEFSAAFSNNFQLVEDLFALKTASMNSAVSVNLGSFAGRVDAGSFEVEITQDPTRGELLADAITQADFDGATETFTTALDTSGGGYSFKVAVDGIESGTIALSGTYDSTEQLRSDLQSLINSDERLKATGTKVDVLYDDATDSFSFVSREYGSVSTVAFTEASASMADLGVHTGLTGTAGIDVAGTINGVEGFGAGNQLLPALDSPAYGLNFSVAAGASSQGAFDISFSRGFAGELSRLVDGFLSSSGTIEMRKENIQDQLTELGEERETLDRRMEGVEARLLSQFIAMESIVSTFQSTGSQLEGLVDRLPNTAQN</sequence>
<reference evidence="8 9" key="1">
    <citation type="submission" date="2019-03" db="EMBL/GenBank/DDBJ databases">
        <title>Genomic Encyclopedia of Type Strains, Phase IV (KMG-IV): sequencing the most valuable type-strain genomes for metagenomic binning, comparative biology and taxonomic classification.</title>
        <authorList>
            <person name="Goeker M."/>
        </authorList>
    </citation>
    <scope>NUCLEOTIDE SEQUENCE [LARGE SCALE GENOMIC DNA]</scope>
    <source>
        <strain evidence="8 9">DSM 203</strain>
    </source>
</reference>
<gene>
    <name evidence="8" type="ORF">EDC29_1204</name>
</gene>
<dbReference type="Proteomes" id="UP000295247">
    <property type="component" value="Unassembled WGS sequence"/>
</dbReference>
<protein>
    <recommendedName>
        <fullName evidence="5">Flagellar hook-associated protein 2</fullName>
        <shortName evidence="5">HAP2</shortName>
    </recommendedName>
    <alternativeName>
        <fullName evidence="5">Flagellar cap protein</fullName>
    </alternativeName>
</protein>
<organism evidence="8 9">
    <name type="scientific">Marichromatium gracile</name>
    <name type="common">Chromatium gracile</name>
    <dbReference type="NCBI Taxonomy" id="1048"/>
    <lineage>
        <taxon>Bacteria</taxon>
        <taxon>Pseudomonadati</taxon>
        <taxon>Pseudomonadota</taxon>
        <taxon>Gammaproteobacteria</taxon>
        <taxon>Chromatiales</taxon>
        <taxon>Chromatiaceae</taxon>
        <taxon>Marichromatium</taxon>
    </lineage>
</organism>
<evidence type="ECO:0000313" key="9">
    <source>
        <dbReference type="Proteomes" id="UP000295247"/>
    </source>
</evidence>
<dbReference type="InterPro" id="IPR003481">
    <property type="entry name" value="FliD_N"/>
</dbReference>
<dbReference type="InterPro" id="IPR010810">
    <property type="entry name" value="Flagellin_hook_IN_motif"/>
</dbReference>
<evidence type="ECO:0000259" key="6">
    <source>
        <dbReference type="Pfam" id="PF02465"/>
    </source>
</evidence>
<keyword evidence="8" id="KW-0969">Cilium</keyword>
<comment type="subcellular location">
    <subcellularLocation>
        <location evidence="5">Secreted</location>
    </subcellularLocation>
    <subcellularLocation>
        <location evidence="5">Bacterial flagellum</location>
    </subcellularLocation>
</comment>
<proteinExistence type="inferred from homology"/>
<keyword evidence="8" id="KW-0966">Cell projection</keyword>
<feature type="domain" description="Flagellar hook-associated protein 2 C-terminal" evidence="7">
    <location>
        <begin position="609"/>
        <end position="681"/>
    </location>
</feature>
<keyword evidence="4 5" id="KW-0975">Bacterial flagellum</keyword>